<dbReference type="CDD" id="cd00413">
    <property type="entry name" value="Glyco_hydrolase_16"/>
    <property type="match status" value="1"/>
</dbReference>
<sequence>MKVHYPRIRPLTAAAVVVVLAVSAVPGASAADNSTMTTDPGPAGDFTWEGYNWLKRSWTGGPHYNGSFDPANASGPDANGKVSLALTNPSGNAPVAAEFQSTRRGFGYGTYSAVVERNLQTPQKEVVWGCMFTYDPDSAPGHNEIDVCEASAWGGGAAWGESRPVRQGHGYWFDATKPAGTGSTVVNFDVTPDPVLTHRLVWEPGRLTYETFAGEGYSGTLLKRTVLEGATVPVPAREAVHFNLWVTGGGGGYPNQVRPEQVTVRDFSFTPRAAEPTLPAIPLAPAPTITGTAKVGQRLTANPGSWSTGTALTYQWYRAGTPIRGATAKTYTVLKADRHSALTVAVTGSKAGYASATRVSAPTARVR</sequence>
<reference evidence="2 3" key="1">
    <citation type="journal article" date="2023" name="Int. J. Syst. Evol. Microbiol.">
        <title>Arthrobacter vasquezii sp. nov., isolated from a soil sample from Union Glacier, Antarctica.</title>
        <authorList>
            <person name="Valenzuela-Ibaceta F."/>
            <person name="Carrasco V."/>
            <person name="Lagos-Moraga S."/>
            <person name="Dietz-Vargas C."/>
            <person name="Navarro C.A."/>
            <person name="Perez-Donoso J.M."/>
        </authorList>
    </citation>
    <scope>NUCLEOTIDE SEQUENCE [LARGE SCALE GENOMIC DNA]</scope>
    <source>
        <strain evidence="2 3">EH-1B-1</strain>
    </source>
</reference>
<accession>A0ABT6CV52</accession>
<proteinExistence type="predicted"/>
<gene>
    <name evidence="2" type="ORF">P4U43_09155</name>
</gene>
<dbReference type="EMBL" id="JAROKN010000020">
    <property type="protein sequence ID" value="MDF9277956.1"/>
    <property type="molecule type" value="Genomic_DNA"/>
</dbReference>
<feature type="chain" id="PRO_5046155093" description="GH16 domain-containing protein" evidence="1">
    <location>
        <begin position="31"/>
        <end position="367"/>
    </location>
</feature>
<protein>
    <recommendedName>
        <fullName evidence="4">GH16 domain-containing protein</fullName>
    </recommendedName>
</protein>
<dbReference type="SUPFAM" id="SSF49899">
    <property type="entry name" value="Concanavalin A-like lectins/glucanases"/>
    <property type="match status" value="1"/>
</dbReference>
<dbReference type="RefSeq" id="WP_277358463.1">
    <property type="nucleotide sequence ID" value="NZ_JAROKN010000020.1"/>
</dbReference>
<dbReference type="Gene3D" id="2.60.40.2700">
    <property type="match status" value="1"/>
</dbReference>
<evidence type="ECO:0000313" key="2">
    <source>
        <dbReference type="EMBL" id="MDF9277956.1"/>
    </source>
</evidence>
<keyword evidence="3" id="KW-1185">Reference proteome</keyword>
<dbReference type="Gene3D" id="2.60.120.200">
    <property type="match status" value="1"/>
</dbReference>
<dbReference type="Proteomes" id="UP001220456">
    <property type="component" value="Unassembled WGS sequence"/>
</dbReference>
<keyword evidence="1" id="KW-0732">Signal</keyword>
<evidence type="ECO:0000256" key="1">
    <source>
        <dbReference type="SAM" id="SignalP"/>
    </source>
</evidence>
<feature type="signal peptide" evidence="1">
    <location>
        <begin position="1"/>
        <end position="30"/>
    </location>
</feature>
<comment type="caution">
    <text evidence="2">The sequence shown here is derived from an EMBL/GenBank/DDBJ whole genome shotgun (WGS) entry which is preliminary data.</text>
</comment>
<organism evidence="2 3">
    <name type="scientific">Arthrobacter vasquezii</name>
    <dbReference type="NCBI Taxonomy" id="2977629"/>
    <lineage>
        <taxon>Bacteria</taxon>
        <taxon>Bacillati</taxon>
        <taxon>Actinomycetota</taxon>
        <taxon>Actinomycetes</taxon>
        <taxon>Micrococcales</taxon>
        <taxon>Micrococcaceae</taxon>
        <taxon>Arthrobacter</taxon>
    </lineage>
</organism>
<evidence type="ECO:0000313" key="3">
    <source>
        <dbReference type="Proteomes" id="UP001220456"/>
    </source>
</evidence>
<evidence type="ECO:0008006" key="4">
    <source>
        <dbReference type="Google" id="ProtNLM"/>
    </source>
</evidence>
<name>A0ABT6CV52_9MICC</name>
<dbReference type="InterPro" id="IPR013320">
    <property type="entry name" value="ConA-like_dom_sf"/>
</dbReference>